<dbReference type="PROSITE" id="PS51450">
    <property type="entry name" value="LRR"/>
    <property type="match status" value="2"/>
</dbReference>
<dbReference type="PANTHER" id="PTHR46652:SF8">
    <property type="entry name" value="LEUCINE RICH REPEAT CONTAINING 23"/>
    <property type="match status" value="1"/>
</dbReference>
<dbReference type="PANTHER" id="PTHR46652">
    <property type="entry name" value="LEUCINE-RICH REPEAT AND IQ DOMAIN-CONTAINING PROTEIN 1-RELATED"/>
    <property type="match status" value="1"/>
</dbReference>
<reference evidence="4 5" key="1">
    <citation type="submission" date="2018-11" db="EMBL/GenBank/DDBJ databases">
        <authorList>
            <consortium name="Pathogen Informatics"/>
        </authorList>
    </citation>
    <scope>NUCLEOTIDE SEQUENCE [LARGE SCALE GENOMIC DNA]</scope>
</reference>
<evidence type="ECO:0000256" key="2">
    <source>
        <dbReference type="ARBA" id="ARBA00022737"/>
    </source>
</evidence>
<organism evidence="4 5">
    <name type="scientific">Dibothriocephalus latus</name>
    <name type="common">Fish tapeworm</name>
    <name type="synonym">Diphyllobothrium latum</name>
    <dbReference type="NCBI Taxonomy" id="60516"/>
    <lineage>
        <taxon>Eukaryota</taxon>
        <taxon>Metazoa</taxon>
        <taxon>Spiralia</taxon>
        <taxon>Lophotrochozoa</taxon>
        <taxon>Platyhelminthes</taxon>
        <taxon>Cestoda</taxon>
        <taxon>Eucestoda</taxon>
        <taxon>Diphyllobothriidea</taxon>
        <taxon>Diphyllobothriidae</taxon>
        <taxon>Dibothriocephalus</taxon>
    </lineage>
</organism>
<keyword evidence="1" id="KW-0433">Leucine-rich repeat</keyword>
<evidence type="ECO:0008006" key="6">
    <source>
        <dbReference type="Google" id="ProtNLM"/>
    </source>
</evidence>
<dbReference type="InterPro" id="IPR050836">
    <property type="entry name" value="SDS22/Internalin_LRR"/>
</dbReference>
<dbReference type="SMART" id="SM00365">
    <property type="entry name" value="LRR_SD22"/>
    <property type="match status" value="4"/>
</dbReference>
<dbReference type="InterPro" id="IPR032675">
    <property type="entry name" value="LRR_dom_sf"/>
</dbReference>
<protein>
    <recommendedName>
        <fullName evidence="6">U2A'/phosphoprotein 32 family A C-terminal domain-containing protein</fullName>
    </recommendedName>
</protein>
<dbReference type="Gene3D" id="3.80.10.10">
    <property type="entry name" value="Ribonuclease Inhibitor"/>
    <property type="match status" value="1"/>
</dbReference>
<dbReference type="Proteomes" id="UP000281553">
    <property type="component" value="Unassembled WGS sequence"/>
</dbReference>
<sequence length="240" mass="27024">MSDEDEAGPAGHEGEEVEEEHAIVDKPLSKELAASSLSILSRLGYGLAHAYIKIQCVSRNITDISLLEKYVHLRIVILSGNFITDLTPLSEMRSLMYLKADHNRVAEGGQVKPLDHLQLFDLSYNKLPNTDGFSHKSLKHLILNHNAILSLRGEFSPPLNHQKLPSLQTLEVRGNKLTTTEGLTYLPKVTTLYAAANMITSLDNISYMTSLVRLHLRDNHIKKLDWFNSDLVNLEYLNLR</sequence>
<keyword evidence="2" id="KW-0677">Repeat</keyword>
<evidence type="ECO:0000256" key="1">
    <source>
        <dbReference type="ARBA" id="ARBA00022614"/>
    </source>
</evidence>
<evidence type="ECO:0000256" key="3">
    <source>
        <dbReference type="SAM" id="MobiDB-lite"/>
    </source>
</evidence>
<name>A0A3P7P647_DIBLA</name>
<accession>A0A3P7P647</accession>
<dbReference type="EMBL" id="UYRU01056705">
    <property type="protein sequence ID" value="VDN13556.1"/>
    <property type="molecule type" value="Genomic_DNA"/>
</dbReference>
<dbReference type="InterPro" id="IPR001611">
    <property type="entry name" value="Leu-rich_rpt"/>
</dbReference>
<feature type="region of interest" description="Disordered" evidence="3">
    <location>
        <begin position="1"/>
        <end position="22"/>
    </location>
</feature>
<dbReference type="SUPFAM" id="SSF52058">
    <property type="entry name" value="L domain-like"/>
    <property type="match status" value="1"/>
</dbReference>
<evidence type="ECO:0000313" key="5">
    <source>
        <dbReference type="Proteomes" id="UP000281553"/>
    </source>
</evidence>
<gene>
    <name evidence="4" type="ORF">DILT_LOCUS9387</name>
</gene>
<dbReference type="AlphaFoldDB" id="A0A3P7P647"/>
<evidence type="ECO:0000313" key="4">
    <source>
        <dbReference type="EMBL" id="VDN13556.1"/>
    </source>
</evidence>
<keyword evidence="5" id="KW-1185">Reference proteome</keyword>
<proteinExistence type="predicted"/>
<dbReference type="OrthoDB" id="271226at2759"/>